<dbReference type="InterPro" id="IPR003822">
    <property type="entry name" value="PAH"/>
</dbReference>
<evidence type="ECO:0000256" key="4">
    <source>
        <dbReference type="SAM" id="MobiDB-lite"/>
    </source>
</evidence>
<dbReference type="InterPro" id="IPR039774">
    <property type="entry name" value="Sin3-like"/>
</dbReference>
<keyword evidence="2 3" id="KW-0539">Nucleus</keyword>
<organism evidence="5 6">
    <name type="scientific">Trichonephila inaurata madagascariensis</name>
    <dbReference type="NCBI Taxonomy" id="2747483"/>
    <lineage>
        <taxon>Eukaryota</taxon>
        <taxon>Metazoa</taxon>
        <taxon>Ecdysozoa</taxon>
        <taxon>Arthropoda</taxon>
        <taxon>Chelicerata</taxon>
        <taxon>Arachnida</taxon>
        <taxon>Araneae</taxon>
        <taxon>Araneomorphae</taxon>
        <taxon>Entelegynae</taxon>
        <taxon>Araneoidea</taxon>
        <taxon>Nephilidae</taxon>
        <taxon>Trichonephila</taxon>
        <taxon>Trichonephila inaurata</taxon>
    </lineage>
</organism>
<dbReference type="OrthoDB" id="10265969at2759"/>
<dbReference type="EMBL" id="BMAV01007371">
    <property type="protein sequence ID" value="GFY50252.1"/>
    <property type="molecule type" value="Genomic_DNA"/>
</dbReference>
<keyword evidence="6" id="KW-1185">Reference proteome</keyword>
<accession>A0A8X7C1C7</accession>
<dbReference type="GO" id="GO:0003714">
    <property type="term" value="F:transcription corepressor activity"/>
    <property type="evidence" value="ECO:0007669"/>
    <property type="project" value="InterPro"/>
</dbReference>
<sequence>MGAVTHHVDAAYVFAEISRLLINYPDLMKAFGMFLPPSINLPFQSGVFLHLRKTESTDKQATAVKCEPKEMPSTSSNEQMDDPFEQREPNSLKEVYEKRAKSFLDRVEDRFKEEPHIYRRYIELLTSLQNDSSCDQIDIGSGVLQEILDLFHGHDDLIDEFKSFIPNAACESPEDVCNVFIFFLMRFSL</sequence>
<feature type="region of interest" description="Disordered" evidence="4">
    <location>
        <begin position="59"/>
        <end position="89"/>
    </location>
</feature>
<dbReference type="Gene3D" id="1.20.1160.11">
    <property type="entry name" value="Paired amphipathic helix"/>
    <property type="match status" value="1"/>
</dbReference>
<dbReference type="Pfam" id="PF02671">
    <property type="entry name" value="PAH"/>
    <property type="match status" value="1"/>
</dbReference>
<protein>
    <submittedName>
        <fullName evidence="5">Uncharacterized protein</fullName>
    </submittedName>
</protein>
<name>A0A8X7C1C7_9ARAC</name>
<evidence type="ECO:0000256" key="1">
    <source>
        <dbReference type="ARBA" id="ARBA00004123"/>
    </source>
</evidence>
<dbReference type="InterPro" id="IPR036600">
    <property type="entry name" value="PAH_sf"/>
</dbReference>
<evidence type="ECO:0000256" key="2">
    <source>
        <dbReference type="ARBA" id="ARBA00023242"/>
    </source>
</evidence>
<evidence type="ECO:0000313" key="6">
    <source>
        <dbReference type="Proteomes" id="UP000886998"/>
    </source>
</evidence>
<reference evidence="5" key="1">
    <citation type="submission" date="2020-08" db="EMBL/GenBank/DDBJ databases">
        <title>Multicomponent nature underlies the extraordinary mechanical properties of spider dragline silk.</title>
        <authorList>
            <person name="Kono N."/>
            <person name="Nakamura H."/>
            <person name="Mori M."/>
            <person name="Yoshida Y."/>
            <person name="Ohtoshi R."/>
            <person name="Malay A.D."/>
            <person name="Moran D.A.P."/>
            <person name="Tomita M."/>
            <person name="Numata K."/>
            <person name="Arakawa K."/>
        </authorList>
    </citation>
    <scope>NUCLEOTIDE SEQUENCE</scope>
</reference>
<proteinExistence type="predicted"/>
<dbReference type="AlphaFoldDB" id="A0A8X7C1C7"/>
<dbReference type="PANTHER" id="PTHR12346">
    <property type="entry name" value="SIN3B-RELATED"/>
    <property type="match status" value="1"/>
</dbReference>
<dbReference type="GO" id="GO:0005634">
    <property type="term" value="C:nucleus"/>
    <property type="evidence" value="ECO:0007669"/>
    <property type="project" value="UniProtKB-SubCell"/>
</dbReference>
<dbReference type="PROSITE" id="PS51477">
    <property type="entry name" value="PAH"/>
    <property type="match status" value="1"/>
</dbReference>
<comment type="caution">
    <text evidence="5">The sequence shown here is derived from an EMBL/GenBank/DDBJ whole genome shotgun (WGS) entry which is preliminary data.</text>
</comment>
<dbReference type="Proteomes" id="UP000886998">
    <property type="component" value="Unassembled WGS sequence"/>
</dbReference>
<gene>
    <name evidence="5" type="primary">NCL1_20516</name>
    <name evidence="5" type="ORF">TNIN_225741</name>
</gene>
<evidence type="ECO:0000256" key="3">
    <source>
        <dbReference type="PROSITE-ProRule" id="PRU00810"/>
    </source>
</evidence>
<comment type="subcellular location">
    <subcellularLocation>
        <location evidence="1 3">Nucleus</location>
    </subcellularLocation>
</comment>
<evidence type="ECO:0000313" key="5">
    <source>
        <dbReference type="EMBL" id="GFY50252.1"/>
    </source>
</evidence>
<dbReference type="SUPFAM" id="SSF47762">
    <property type="entry name" value="PAH2 domain"/>
    <property type="match status" value="1"/>
</dbReference>